<dbReference type="Proteomes" id="UP000242450">
    <property type="component" value="Chromosome 10"/>
</dbReference>
<dbReference type="SUPFAM" id="SSF46458">
    <property type="entry name" value="Globin-like"/>
    <property type="match status" value="1"/>
</dbReference>
<dbReference type="PANTHER" id="PTHR11442">
    <property type="entry name" value="HEMOGLOBIN FAMILY MEMBER"/>
    <property type="match status" value="1"/>
</dbReference>
<dbReference type="GO" id="GO:0020037">
    <property type="term" value="F:heme binding"/>
    <property type="evidence" value="ECO:0007669"/>
    <property type="project" value="InterPro"/>
</dbReference>
<dbReference type="InterPro" id="IPR000971">
    <property type="entry name" value="Globin"/>
</dbReference>
<gene>
    <name evidence="14" type="ORF">Celaphus_00006695</name>
</gene>
<reference evidence="14 15" key="1">
    <citation type="journal article" date="2018" name="Mol. Genet. Genomics">
        <title>The red deer Cervus elaphus genome CerEla1.0: sequencing, annotating, genes, and chromosomes.</title>
        <authorList>
            <person name="Bana N.A."/>
            <person name="Nyiri A."/>
            <person name="Nagy J."/>
            <person name="Frank K."/>
            <person name="Nagy T."/>
            <person name="Steger V."/>
            <person name="Schiller M."/>
            <person name="Lakatos P."/>
            <person name="Sugar L."/>
            <person name="Horn P."/>
            <person name="Barta E."/>
            <person name="Orosz L."/>
        </authorList>
    </citation>
    <scope>NUCLEOTIDE SEQUENCE [LARGE SCALE GENOMIC DNA]</scope>
    <source>
        <strain evidence="14">Hungarian</strain>
    </source>
</reference>
<dbReference type="PROSITE" id="PS01033">
    <property type="entry name" value="GLOBIN"/>
    <property type="match status" value="1"/>
</dbReference>
<evidence type="ECO:0000256" key="12">
    <source>
        <dbReference type="SAM" id="Phobius"/>
    </source>
</evidence>
<proteinExistence type="inferred from homology"/>
<feature type="domain" description="Globin" evidence="13">
    <location>
        <begin position="1"/>
        <end position="62"/>
    </location>
</feature>
<dbReference type="GO" id="GO:0042744">
    <property type="term" value="P:hydrogen peroxide catabolic process"/>
    <property type="evidence" value="ECO:0007669"/>
    <property type="project" value="TreeGrafter"/>
</dbReference>
<evidence type="ECO:0000313" key="15">
    <source>
        <dbReference type="Proteomes" id="UP000242450"/>
    </source>
</evidence>
<evidence type="ECO:0000313" key="14">
    <source>
        <dbReference type="EMBL" id="OWK11283.1"/>
    </source>
</evidence>
<evidence type="ECO:0000256" key="3">
    <source>
        <dbReference type="ARBA" id="ARBA00017277"/>
    </source>
</evidence>
<feature type="transmembrane region" description="Helical" evidence="12">
    <location>
        <begin position="12"/>
        <end position="30"/>
    </location>
</feature>
<dbReference type="GO" id="GO:0031720">
    <property type="term" value="F:haptoglobin binding"/>
    <property type="evidence" value="ECO:0007669"/>
    <property type="project" value="TreeGrafter"/>
</dbReference>
<dbReference type="GO" id="GO:0019825">
    <property type="term" value="F:oxygen binding"/>
    <property type="evidence" value="ECO:0007669"/>
    <property type="project" value="InterPro"/>
</dbReference>
<evidence type="ECO:0000256" key="10">
    <source>
        <dbReference type="ARBA" id="ARBA00032527"/>
    </source>
</evidence>
<name>A0A212CZ85_CEREH</name>
<dbReference type="PANTHER" id="PTHR11442:SF41">
    <property type="entry name" value="HEMOGLOBIN SUBUNIT ZETA"/>
    <property type="match status" value="1"/>
</dbReference>
<comment type="similarity">
    <text evidence="2 11">Belongs to the globin family.</text>
</comment>
<keyword evidence="12" id="KW-1133">Transmembrane helix</keyword>
<evidence type="ECO:0000259" key="13">
    <source>
        <dbReference type="PROSITE" id="PS01033"/>
    </source>
</evidence>
<dbReference type="GO" id="GO:0043177">
    <property type="term" value="F:organic acid binding"/>
    <property type="evidence" value="ECO:0007669"/>
    <property type="project" value="TreeGrafter"/>
</dbReference>
<evidence type="ECO:0000256" key="5">
    <source>
        <dbReference type="ARBA" id="ARBA00022617"/>
    </source>
</evidence>
<evidence type="ECO:0000256" key="4">
    <source>
        <dbReference type="ARBA" id="ARBA00022448"/>
    </source>
</evidence>
<keyword evidence="12" id="KW-0472">Membrane</keyword>
<evidence type="ECO:0000256" key="1">
    <source>
        <dbReference type="ARBA" id="ARBA00001990"/>
    </source>
</evidence>
<comment type="function">
    <text evidence="1">The zeta chain is an alpha-type chain of mammalian embryonic hemoglobin.</text>
</comment>
<evidence type="ECO:0000256" key="9">
    <source>
        <dbReference type="ARBA" id="ARBA00029781"/>
    </source>
</evidence>
<keyword evidence="8" id="KW-0408">Iron</keyword>
<dbReference type="Pfam" id="PF00042">
    <property type="entry name" value="Globin"/>
    <property type="match status" value="1"/>
</dbReference>
<evidence type="ECO:0000256" key="2">
    <source>
        <dbReference type="ARBA" id="ARBA00008705"/>
    </source>
</evidence>
<organism evidence="14 15">
    <name type="scientific">Cervus elaphus hippelaphus</name>
    <name type="common">European red deer</name>
    <dbReference type="NCBI Taxonomy" id="46360"/>
    <lineage>
        <taxon>Eukaryota</taxon>
        <taxon>Metazoa</taxon>
        <taxon>Chordata</taxon>
        <taxon>Craniata</taxon>
        <taxon>Vertebrata</taxon>
        <taxon>Euteleostomi</taxon>
        <taxon>Mammalia</taxon>
        <taxon>Eutheria</taxon>
        <taxon>Laurasiatheria</taxon>
        <taxon>Artiodactyla</taxon>
        <taxon>Ruminantia</taxon>
        <taxon>Pecora</taxon>
        <taxon>Cervidae</taxon>
        <taxon>Cervinae</taxon>
        <taxon>Cervus</taxon>
    </lineage>
</organism>
<evidence type="ECO:0000256" key="6">
    <source>
        <dbReference type="ARBA" id="ARBA00022621"/>
    </source>
</evidence>
<keyword evidence="5 11" id="KW-0349">Heme</keyword>
<evidence type="ECO:0000256" key="11">
    <source>
        <dbReference type="RuleBase" id="RU000356"/>
    </source>
</evidence>
<dbReference type="GO" id="GO:0046872">
    <property type="term" value="F:metal ion binding"/>
    <property type="evidence" value="ECO:0007669"/>
    <property type="project" value="UniProtKB-KW"/>
</dbReference>
<evidence type="ECO:0000256" key="7">
    <source>
        <dbReference type="ARBA" id="ARBA00022723"/>
    </source>
</evidence>
<keyword evidence="4 11" id="KW-0813">Transport</keyword>
<dbReference type="GO" id="GO:0005833">
    <property type="term" value="C:hemoglobin complex"/>
    <property type="evidence" value="ECO:0007669"/>
    <property type="project" value="TreeGrafter"/>
</dbReference>
<dbReference type="GO" id="GO:0005344">
    <property type="term" value="F:oxygen carrier activity"/>
    <property type="evidence" value="ECO:0007669"/>
    <property type="project" value="UniProtKB-KW"/>
</dbReference>
<evidence type="ECO:0000256" key="8">
    <source>
        <dbReference type="ARBA" id="ARBA00023004"/>
    </source>
</evidence>
<dbReference type="InterPro" id="IPR009050">
    <property type="entry name" value="Globin-like_sf"/>
</dbReference>
<dbReference type="GO" id="GO:0072562">
    <property type="term" value="C:blood microparticle"/>
    <property type="evidence" value="ECO:0007669"/>
    <property type="project" value="TreeGrafter"/>
</dbReference>
<accession>A0A212CZ85</accession>
<dbReference type="InterPro" id="IPR012292">
    <property type="entry name" value="Globin/Proto"/>
</dbReference>
<keyword evidence="12" id="KW-0812">Transmembrane</keyword>
<keyword evidence="6 11" id="KW-0561">Oxygen transport</keyword>
<dbReference type="GO" id="GO:0004601">
    <property type="term" value="F:peroxidase activity"/>
    <property type="evidence" value="ECO:0007669"/>
    <property type="project" value="TreeGrafter"/>
</dbReference>
<comment type="caution">
    <text evidence="14">The sequence shown here is derived from an EMBL/GenBank/DDBJ whole genome shotgun (WGS) entry which is preliminary data.</text>
</comment>
<dbReference type="GO" id="GO:0031838">
    <property type="term" value="C:haptoglobin-hemoglobin complex"/>
    <property type="evidence" value="ECO:0007669"/>
    <property type="project" value="TreeGrafter"/>
</dbReference>
<keyword evidence="7" id="KW-0479">Metal-binding</keyword>
<protein>
    <recommendedName>
        <fullName evidence="3">Hemoglobin subunit zeta</fullName>
    </recommendedName>
    <alternativeName>
        <fullName evidence="10">Hemoglobin zeta chain</fullName>
    </alternativeName>
    <alternativeName>
        <fullName evidence="9">Zeta-globin</fullName>
    </alternativeName>
</protein>
<sequence>MGQEAALEPSWPLWLSLGLPFLSHCLLVTLSSHFLADFTAHAHAAWDKFLSIVSGVLTEKYR</sequence>
<dbReference type="EMBL" id="MKHE01000010">
    <property type="protein sequence ID" value="OWK11283.1"/>
    <property type="molecule type" value="Genomic_DNA"/>
</dbReference>
<keyword evidence="15" id="KW-1185">Reference proteome</keyword>
<dbReference type="AlphaFoldDB" id="A0A212CZ85"/>
<dbReference type="Gene3D" id="1.10.490.10">
    <property type="entry name" value="Globins"/>
    <property type="match status" value="1"/>
</dbReference>
<dbReference type="InterPro" id="IPR050056">
    <property type="entry name" value="Hemoglobin_oxygen_transport"/>
</dbReference>